<dbReference type="InterPro" id="IPR000620">
    <property type="entry name" value="EamA_dom"/>
</dbReference>
<dbReference type="EMBL" id="JAOWLA010000010">
    <property type="protein sequence ID" value="MCV2865437.1"/>
    <property type="molecule type" value="Genomic_DNA"/>
</dbReference>
<dbReference type="InterPro" id="IPR037185">
    <property type="entry name" value="EmrE-like"/>
</dbReference>
<organism evidence="3 4">
    <name type="scientific">Albidovulum sediminicola</name>
    <dbReference type="NCBI Taxonomy" id="2984331"/>
    <lineage>
        <taxon>Bacteria</taxon>
        <taxon>Pseudomonadati</taxon>
        <taxon>Pseudomonadota</taxon>
        <taxon>Alphaproteobacteria</taxon>
        <taxon>Rhodobacterales</taxon>
        <taxon>Paracoccaceae</taxon>
        <taxon>Albidovulum</taxon>
    </lineage>
</organism>
<evidence type="ECO:0000313" key="4">
    <source>
        <dbReference type="Proteomes" id="UP001652503"/>
    </source>
</evidence>
<feature type="transmembrane region" description="Helical" evidence="1">
    <location>
        <begin position="31"/>
        <end position="53"/>
    </location>
</feature>
<evidence type="ECO:0000313" key="3">
    <source>
        <dbReference type="EMBL" id="MCV2865437.1"/>
    </source>
</evidence>
<evidence type="ECO:0000259" key="2">
    <source>
        <dbReference type="Pfam" id="PF00892"/>
    </source>
</evidence>
<feature type="transmembrane region" description="Helical" evidence="1">
    <location>
        <begin position="90"/>
        <end position="108"/>
    </location>
</feature>
<sequence>MTRHRAGVLLVLASTLPFALAGIFTRAITTDIWTILAWRGLIGGGLVLVYALWREGARPMRARGWLLACVSGAASVAFLSAFRLTSVANVSLIYATAPFAAAALDWVTSREPIRARVMRAALMSCLGVALVVTGGLGQGRVAGDLLALVMTALMAATTILIRRSGDVPVLRAMAAAAIPLTLAGVAFGNPLAVSLPDVALLAGFGASFALATILLTEGARRIPPAEAAFLGGAEVPVAIALAALLLAEWPPLLTWGGGAIVLAAVLMHSHAGMVEERAARTLSSSGR</sequence>
<dbReference type="Proteomes" id="UP001652503">
    <property type="component" value="Unassembled WGS sequence"/>
</dbReference>
<keyword evidence="1" id="KW-0472">Membrane</keyword>
<feature type="transmembrane region" description="Helical" evidence="1">
    <location>
        <begin position="173"/>
        <end position="192"/>
    </location>
</feature>
<reference evidence="3 4" key="1">
    <citation type="submission" date="2022-10" db="EMBL/GenBank/DDBJ databases">
        <title>Defluviimonas sp. nov., isolated from ocean surface water.</title>
        <authorList>
            <person name="He W."/>
            <person name="Wang L."/>
            <person name="Zhang D.-F."/>
        </authorList>
    </citation>
    <scope>NUCLEOTIDE SEQUENCE [LARGE SCALE GENOMIC DNA]</scope>
    <source>
        <strain evidence="3 4">WL0075</strain>
    </source>
</reference>
<feature type="transmembrane region" description="Helical" evidence="1">
    <location>
        <begin position="198"/>
        <end position="215"/>
    </location>
</feature>
<keyword evidence="1" id="KW-0812">Transmembrane</keyword>
<keyword evidence="1" id="KW-1133">Transmembrane helix</keyword>
<dbReference type="Pfam" id="PF00892">
    <property type="entry name" value="EamA"/>
    <property type="match status" value="1"/>
</dbReference>
<feature type="domain" description="EamA" evidence="2">
    <location>
        <begin position="6"/>
        <end position="132"/>
    </location>
</feature>
<dbReference type="SUPFAM" id="SSF103481">
    <property type="entry name" value="Multidrug resistance efflux transporter EmrE"/>
    <property type="match status" value="2"/>
</dbReference>
<gene>
    <name evidence="3" type="ORF">OE647_11945</name>
</gene>
<name>A0ABT2Z2X8_9RHOB</name>
<evidence type="ECO:0000256" key="1">
    <source>
        <dbReference type="SAM" id="Phobius"/>
    </source>
</evidence>
<feature type="transmembrane region" description="Helical" evidence="1">
    <location>
        <begin position="120"/>
        <end position="139"/>
    </location>
</feature>
<feature type="transmembrane region" description="Helical" evidence="1">
    <location>
        <begin position="145"/>
        <end position="161"/>
    </location>
</feature>
<feature type="transmembrane region" description="Helical" evidence="1">
    <location>
        <begin position="252"/>
        <end position="271"/>
    </location>
</feature>
<feature type="transmembrane region" description="Helical" evidence="1">
    <location>
        <begin position="227"/>
        <end position="246"/>
    </location>
</feature>
<dbReference type="PANTHER" id="PTHR22911:SF135">
    <property type="entry name" value="BLR4310 PROTEIN"/>
    <property type="match status" value="1"/>
</dbReference>
<protein>
    <submittedName>
        <fullName evidence="3">DMT family transporter</fullName>
    </submittedName>
</protein>
<comment type="caution">
    <text evidence="3">The sequence shown here is derived from an EMBL/GenBank/DDBJ whole genome shotgun (WGS) entry which is preliminary data.</text>
</comment>
<dbReference type="RefSeq" id="WP_263721957.1">
    <property type="nucleotide sequence ID" value="NZ_JAOWLA010000010.1"/>
</dbReference>
<dbReference type="PANTHER" id="PTHR22911">
    <property type="entry name" value="ACYL-MALONYL CONDENSING ENZYME-RELATED"/>
    <property type="match status" value="1"/>
</dbReference>
<accession>A0ABT2Z2X8</accession>
<keyword evidence="4" id="KW-1185">Reference proteome</keyword>
<proteinExistence type="predicted"/>
<feature type="transmembrane region" description="Helical" evidence="1">
    <location>
        <begin position="65"/>
        <end position="84"/>
    </location>
</feature>